<evidence type="ECO:0000313" key="2">
    <source>
        <dbReference type="Proteomes" id="UP001157502"/>
    </source>
</evidence>
<evidence type="ECO:0000313" key="1">
    <source>
        <dbReference type="EMBL" id="KAJ7984704.1"/>
    </source>
</evidence>
<dbReference type="Proteomes" id="UP001157502">
    <property type="component" value="Chromosome 37"/>
</dbReference>
<accession>A0ACC2F000</accession>
<organism evidence="1 2">
    <name type="scientific">Dallia pectoralis</name>
    <name type="common">Alaska blackfish</name>
    <dbReference type="NCBI Taxonomy" id="75939"/>
    <lineage>
        <taxon>Eukaryota</taxon>
        <taxon>Metazoa</taxon>
        <taxon>Chordata</taxon>
        <taxon>Craniata</taxon>
        <taxon>Vertebrata</taxon>
        <taxon>Euteleostomi</taxon>
        <taxon>Actinopterygii</taxon>
        <taxon>Neopterygii</taxon>
        <taxon>Teleostei</taxon>
        <taxon>Protacanthopterygii</taxon>
        <taxon>Esociformes</taxon>
        <taxon>Umbridae</taxon>
        <taxon>Dallia</taxon>
    </lineage>
</organism>
<name>A0ACC2F000_DALPE</name>
<gene>
    <name evidence="1" type="ORF">DPEC_G00357510</name>
</gene>
<reference evidence="1" key="1">
    <citation type="submission" date="2021-05" db="EMBL/GenBank/DDBJ databases">
        <authorList>
            <person name="Pan Q."/>
            <person name="Jouanno E."/>
            <person name="Zahm M."/>
            <person name="Klopp C."/>
            <person name="Cabau C."/>
            <person name="Louis A."/>
            <person name="Berthelot C."/>
            <person name="Parey E."/>
            <person name="Roest Crollius H."/>
            <person name="Montfort J."/>
            <person name="Robinson-Rechavi M."/>
            <person name="Bouchez O."/>
            <person name="Lampietro C."/>
            <person name="Lopez Roques C."/>
            <person name="Donnadieu C."/>
            <person name="Postlethwait J."/>
            <person name="Bobe J."/>
            <person name="Dillon D."/>
            <person name="Chandos A."/>
            <person name="von Hippel F."/>
            <person name="Guiguen Y."/>
        </authorList>
    </citation>
    <scope>NUCLEOTIDE SEQUENCE</scope>
    <source>
        <strain evidence="1">YG-Jan2019</strain>
    </source>
</reference>
<comment type="caution">
    <text evidence="1">The sequence shown here is derived from an EMBL/GenBank/DDBJ whole genome shotgun (WGS) entry which is preliminary data.</text>
</comment>
<protein>
    <submittedName>
        <fullName evidence="1">Uncharacterized protein</fullName>
    </submittedName>
</protein>
<keyword evidence="2" id="KW-1185">Reference proteome</keyword>
<proteinExistence type="predicted"/>
<sequence length="1094" mass="120983">MLILENGEPPGGERCEAAVTPRPLLVFAFIIGSDIASTNTDYRECLVRRCLDTTWQRLKLMGKLEDEKELVKMELKLTGTEGEWDSVEDNELIFPLEHDYDDQPPFSPLSKERRISVEEDNQHYLHYPPFHVPLSPSSPGALGDCSISAPGFLSPGPSSPTHRPLVSLVKSLSAEQELPQSQSLRPKPFLSLVKSISTEISRSEPEVSQSKSDSLLNLHLQWKNLTQPKGRSTGDSRTAPPSPVALSPSESPKASFFKTELEDTKRKFSEALQEPMFSKPISMFSKIMGDENVAAGSPKNQRPPGNRSASSSVGRKDSAEGSVAESPVRSAKRVVSGSTSPLFDWPTVRLPRKGRAAGTCSLHDHHGNKLHDRLEELEIRSYNEVLQVMAVGSQHRGRPLRMPGSPISAAPRCLVDRPNRPPTVPWTGLLCVGALSYAYLTLPLSSYVSGLAVGTACGFLLGLLLIRLGLTRNTAQPSGPHRYVQAPTGATKHAAVFANQSNVCKGWMTEVLEYDPENSHPSLTHSVFVTLEGHSLRLDYPRNNVSRRATYDDKPLEPVVVSSRCFQLQHSKVFLLPSALARKRLWNLKYPICIELAQGESVVDNARGTQETPGEETGEDAQTPSTSPPKPAAHFPTTLYLFGRTGRDKEEWFHRFVSASMVTEEKMERTGGSVPRSDQAGSPLRQSWDRGGSSRIDSTEEDLPSPTFTTPIQPSRAGVPQLDFPTYMACFLAPEQPCPLPSPPFSADRSPTDKQRCTCDSPELKEECQSEWVNALIGRIFWDFLHEKYWSDVVSRKIQKKLGKIRLPYFMNELTLTELDMGSCLPQITSTSRPVVNSRGLWLELEVMYTGALQMTLETKINLSKLGKDGGLEVDSLTDPSSLGSRPVLSVLADSDEESSSAGSSDEEEVLLSDHQGIVTPPCSEGVAAGGGRTGRRILRFVDKIAKSKYFQKATENEYIKKKIEEMSNMPLLLAVEVQELSGTLAVNIPPPPTDRIWYSFCTPPKLDLRVRPKLGEREVTFCHVTEWIEKKLQDEFQKVFVLPNMDDIYLPLMHSGIDPSQPEQCVGRSSSRESMGRNFQDTAAAQVDQGLPC</sequence>
<dbReference type="EMBL" id="CM055764">
    <property type="protein sequence ID" value="KAJ7984704.1"/>
    <property type="molecule type" value="Genomic_DNA"/>
</dbReference>